<reference evidence="2 3" key="1">
    <citation type="submission" date="2018-07" db="EMBL/GenBank/DDBJ databases">
        <title>Complete genome sequence of Psychrobacillus sp. PB01, isolated from iceberg, and comparative genome analysis of Psychrobacillus strains.</title>
        <authorList>
            <person name="Lee P.C."/>
        </authorList>
    </citation>
    <scope>NUCLEOTIDE SEQUENCE [LARGE SCALE GENOMIC DNA]</scope>
    <source>
        <strain evidence="2 3">PB01</strain>
    </source>
</reference>
<dbReference type="AlphaFoldDB" id="A0A5J6SRN9"/>
<gene>
    <name evidence="2" type="ORF">PB01_15690</name>
</gene>
<evidence type="ECO:0000313" key="3">
    <source>
        <dbReference type="Proteomes" id="UP000325517"/>
    </source>
</evidence>
<evidence type="ECO:0008006" key="4">
    <source>
        <dbReference type="Google" id="ProtNLM"/>
    </source>
</evidence>
<keyword evidence="3" id="KW-1185">Reference proteome</keyword>
<dbReference type="RefSeq" id="WP_151701041.1">
    <property type="nucleotide sequence ID" value="NZ_CP031223.1"/>
</dbReference>
<dbReference type="KEGG" id="psyo:PB01_15690"/>
<dbReference type="OrthoDB" id="2942084at2"/>
<accession>A0A5J6SRN9</accession>
<evidence type="ECO:0000256" key="1">
    <source>
        <dbReference type="SAM" id="Phobius"/>
    </source>
</evidence>
<protein>
    <recommendedName>
        <fullName evidence="4">DUF4181 domain-containing protein</fullName>
    </recommendedName>
</protein>
<name>A0A5J6SRN9_9BACI</name>
<keyword evidence="1" id="KW-0472">Membrane</keyword>
<organism evidence="2 3">
    <name type="scientific">Psychrobacillus glaciei</name>
    <dbReference type="NCBI Taxonomy" id="2283160"/>
    <lineage>
        <taxon>Bacteria</taxon>
        <taxon>Bacillati</taxon>
        <taxon>Bacillota</taxon>
        <taxon>Bacilli</taxon>
        <taxon>Bacillales</taxon>
        <taxon>Bacillaceae</taxon>
        <taxon>Psychrobacillus</taxon>
    </lineage>
</organism>
<proteinExistence type="predicted"/>
<keyword evidence="1" id="KW-1133">Transmembrane helix</keyword>
<sequence>MGLFFEKVTRKKSAKPIVILRVLMLIAMSIFLIMTLFNDLNMYFLKYVFVIAGVFSIMDGIESYFHKQSRKVILTEMGVGVVYIILSISIK</sequence>
<feature type="transmembrane region" description="Helical" evidence="1">
    <location>
        <begin position="73"/>
        <end position="90"/>
    </location>
</feature>
<dbReference type="Proteomes" id="UP000325517">
    <property type="component" value="Chromosome"/>
</dbReference>
<feature type="transmembrane region" description="Helical" evidence="1">
    <location>
        <begin position="43"/>
        <end position="61"/>
    </location>
</feature>
<feature type="transmembrane region" description="Helical" evidence="1">
    <location>
        <begin position="18"/>
        <end position="37"/>
    </location>
</feature>
<evidence type="ECO:0000313" key="2">
    <source>
        <dbReference type="EMBL" id="QFG00154.1"/>
    </source>
</evidence>
<keyword evidence="1" id="KW-0812">Transmembrane</keyword>
<dbReference type="EMBL" id="CP031223">
    <property type="protein sequence ID" value="QFG00154.1"/>
    <property type="molecule type" value="Genomic_DNA"/>
</dbReference>